<dbReference type="Gene3D" id="1.10.238.10">
    <property type="entry name" value="EF-hand"/>
    <property type="match status" value="3"/>
</dbReference>
<dbReference type="GO" id="GO:0005654">
    <property type="term" value="C:nucleoplasm"/>
    <property type="evidence" value="ECO:0007669"/>
    <property type="project" value="TreeGrafter"/>
</dbReference>
<proteinExistence type="predicted"/>
<evidence type="ECO:0000313" key="6">
    <source>
        <dbReference type="EMBL" id="KAF5929572.1"/>
    </source>
</evidence>
<feature type="compositionally biased region" description="Low complexity" evidence="4">
    <location>
        <begin position="131"/>
        <end position="141"/>
    </location>
</feature>
<feature type="domain" description="DJBP EF-hand" evidence="5">
    <location>
        <begin position="44"/>
        <end position="143"/>
    </location>
</feature>
<sequence length="453" mass="51453">MGPEPRDDLLFIKWIRFPFCFAQTAAEWAEKMPKGPPPRSPKEMANQEILARLHKAVTSQYHAIAQELENFDTMKTNTASRDEFRAICTRHVQILTDEQFDRLWAEMPVNANGRLKYLDFLSTFSSEKAAASPAADDSAMAQRGSSVPDLSEGSRSAESSPTGHLKAGLKPRSHPGTPASGAPHTLLLQNCEPIETKLRKKIQGCWREFLKECKEKDVNKQGEITAPEFLALVEKFNLDVSREECQQLMVKYDLKNNGKFAYCDFIQSCVLLLKAKETSLMQRMKIQNAHKMKEAGAETSSFYSALLRIQPKIVHCWRPMRRTFKAYDEGGTGLLSVADFRKVSTALGPLWPLNREQLANASGQKNSKEEPPMSPRRPRVSGCPRPHFLRTPKLSRAESTRPSPADPRFSSLKVLRQYSINLSEEEFFHILEYYDKTLTSKISYNDFLRAFLQ</sequence>
<evidence type="ECO:0000256" key="1">
    <source>
        <dbReference type="ARBA" id="ARBA00022553"/>
    </source>
</evidence>
<dbReference type="FunFam" id="1.10.238.10:FF:000243">
    <property type="entry name" value="EF-hand calcium binding domain 6"/>
    <property type="match status" value="1"/>
</dbReference>
<keyword evidence="3" id="KW-0106">Calcium</keyword>
<gene>
    <name evidence="6" type="ORF">HPG69_006294</name>
</gene>
<dbReference type="FunFam" id="1.10.238.10:FF:000285">
    <property type="entry name" value="EF-hand calcium-binding domain-containing protein 6"/>
    <property type="match status" value="1"/>
</dbReference>
<keyword evidence="7" id="KW-1185">Reference proteome</keyword>
<dbReference type="PANTHER" id="PTHR20875">
    <property type="entry name" value="EF-HAND CALCIUM-BINDING DOMAIN-CONTAINING PROTEIN 6-RELATED"/>
    <property type="match status" value="1"/>
</dbReference>
<feature type="compositionally biased region" description="Polar residues" evidence="4">
    <location>
        <begin position="153"/>
        <end position="162"/>
    </location>
</feature>
<dbReference type="EMBL" id="JACDTQ010000051">
    <property type="protein sequence ID" value="KAF5929572.1"/>
    <property type="molecule type" value="Genomic_DNA"/>
</dbReference>
<evidence type="ECO:0000256" key="4">
    <source>
        <dbReference type="SAM" id="MobiDB-lite"/>
    </source>
</evidence>
<evidence type="ECO:0000256" key="3">
    <source>
        <dbReference type="ARBA" id="ARBA00022837"/>
    </source>
</evidence>
<keyword evidence="2" id="KW-0677">Repeat</keyword>
<evidence type="ECO:0000256" key="2">
    <source>
        <dbReference type="ARBA" id="ARBA00022737"/>
    </source>
</evidence>
<feature type="region of interest" description="Disordered" evidence="4">
    <location>
        <begin position="131"/>
        <end position="184"/>
    </location>
</feature>
<organism evidence="6 7">
    <name type="scientific">Diceros bicornis minor</name>
    <name type="common">South-central black rhinoceros</name>
    <dbReference type="NCBI Taxonomy" id="77932"/>
    <lineage>
        <taxon>Eukaryota</taxon>
        <taxon>Metazoa</taxon>
        <taxon>Chordata</taxon>
        <taxon>Craniata</taxon>
        <taxon>Vertebrata</taxon>
        <taxon>Euteleostomi</taxon>
        <taxon>Mammalia</taxon>
        <taxon>Eutheria</taxon>
        <taxon>Laurasiatheria</taxon>
        <taxon>Perissodactyla</taxon>
        <taxon>Rhinocerotidae</taxon>
        <taxon>Diceros</taxon>
    </lineage>
</organism>
<evidence type="ECO:0000313" key="7">
    <source>
        <dbReference type="Proteomes" id="UP000551758"/>
    </source>
</evidence>
<protein>
    <recommendedName>
        <fullName evidence="5">DJBP EF-hand domain-containing protein</fullName>
    </recommendedName>
</protein>
<accession>A0A7J7FND0</accession>
<dbReference type="InterPro" id="IPR011992">
    <property type="entry name" value="EF-hand-dom_pair"/>
</dbReference>
<feature type="region of interest" description="Disordered" evidence="4">
    <location>
        <begin position="360"/>
        <end position="407"/>
    </location>
</feature>
<dbReference type="SUPFAM" id="SSF47473">
    <property type="entry name" value="EF-hand"/>
    <property type="match status" value="2"/>
</dbReference>
<dbReference type="InterPro" id="IPR052603">
    <property type="entry name" value="EFCB6"/>
</dbReference>
<comment type="caution">
    <text evidence="6">The sequence shown here is derived from an EMBL/GenBank/DDBJ whole genome shotgun (WGS) entry which is preliminary data.</text>
</comment>
<evidence type="ECO:0000259" key="5">
    <source>
        <dbReference type="Pfam" id="PF08976"/>
    </source>
</evidence>
<dbReference type="InterPro" id="IPR015070">
    <property type="entry name" value="EF_hand_DJBP"/>
</dbReference>
<dbReference type="AlphaFoldDB" id="A0A7J7FND0"/>
<keyword evidence="1" id="KW-0597">Phosphoprotein</keyword>
<dbReference type="Proteomes" id="UP000551758">
    <property type="component" value="Unassembled WGS sequence"/>
</dbReference>
<dbReference type="Pfam" id="PF08976">
    <property type="entry name" value="EF-hand_11"/>
    <property type="match status" value="1"/>
</dbReference>
<reference evidence="6 7" key="1">
    <citation type="journal article" date="2020" name="Mol. Biol. Evol.">
        <title>Interspecific Gene Flow and the Evolution of Specialization in Black and White Rhinoceros.</title>
        <authorList>
            <person name="Moodley Y."/>
            <person name="Westbury M.V."/>
            <person name="Russo I.M."/>
            <person name="Gopalakrishnan S."/>
            <person name="Rakotoarivelo A."/>
            <person name="Olsen R.A."/>
            <person name="Prost S."/>
            <person name="Tunstall T."/>
            <person name="Ryder O.A."/>
            <person name="Dalen L."/>
            <person name="Bruford M.W."/>
        </authorList>
    </citation>
    <scope>NUCLEOTIDE SEQUENCE [LARGE SCALE GENOMIC DNA]</scope>
    <source>
        <strain evidence="6">SBR-YM</strain>
        <tissue evidence="6">Skin</tissue>
    </source>
</reference>
<dbReference type="PANTHER" id="PTHR20875:SF2">
    <property type="entry name" value="EF-HAND CALCIUM-BINDING DOMAIN-CONTAINING PROTEIN 6"/>
    <property type="match status" value="1"/>
</dbReference>
<name>A0A7J7FND0_DICBM</name>